<sequence>MEDHARIYVLREMFDVGFSAHRRSMREGSEIQYVQLSEGRPIELYTIFCGVMQAKGCHEITHTGSWPEIAANLGFVHFQGTPARSSPEIAKQLHLIYENYLLSYEEMILESSVNNIVSRWWQEHAAKSPRPYRDGAELGHWLDVVSLSKKEIAERRVPEDLIGTLEHWRPIFDHFLRNLREIRAREMRAMGHTALIQTMNEPSQFEDTRQASAAVRNKRDRPSSAASSASSGASPSTATRAEKRLRVDAHLESCEANQFRAKYEASRSGPTEEARTEDDVLNRPRRNISPTDTSRRSVRKPTVVHRAPNADELRDAQLWIDICRQRVFDGARESEPPQIAEAEWPTWHSLCVEVQQVMSQLRPYWATVICELGEGEAELFVNDQRYLDRGLRRGMFPAWRLRLIRFLTYHEFREVYCFGGAHTGSMETCRQYA</sequence>
<dbReference type="OrthoDB" id="10522142at2759"/>
<protein>
    <recommendedName>
        <fullName evidence="2">ARID domain-containing protein</fullName>
    </recommendedName>
</protein>
<dbReference type="Proteomes" id="UP000015241">
    <property type="component" value="Unassembled WGS sequence"/>
</dbReference>
<reference evidence="3 4" key="1">
    <citation type="journal article" date="2012" name="Science">
        <title>The Paleozoic origin of enzymatic lignin decomposition reconstructed from 31 fungal genomes.</title>
        <authorList>
            <person name="Floudas D."/>
            <person name="Binder M."/>
            <person name="Riley R."/>
            <person name="Barry K."/>
            <person name="Blanchette R.A."/>
            <person name="Henrissat B."/>
            <person name="Martinez A.T."/>
            <person name="Otillar R."/>
            <person name="Spatafora J.W."/>
            <person name="Yadav J.S."/>
            <person name="Aerts A."/>
            <person name="Benoit I."/>
            <person name="Boyd A."/>
            <person name="Carlson A."/>
            <person name="Copeland A."/>
            <person name="Coutinho P.M."/>
            <person name="de Vries R.P."/>
            <person name="Ferreira P."/>
            <person name="Findley K."/>
            <person name="Foster B."/>
            <person name="Gaskell J."/>
            <person name="Glotzer D."/>
            <person name="Gorecki P."/>
            <person name="Heitman J."/>
            <person name="Hesse C."/>
            <person name="Hori C."/>
            <person name="Igarashi K."/>
            <person name="Jurgens J.A."/>
            <person name="Kallen N."/>
            <person name="Kersten P."/>
            <person name="Kohler A."/>
            <person name="Kuees U."/>
            <person name="Kumar T.K.A."/>
            <person name="Kuo A."/>
            <person name="LaButti K."/>
            <person name="Larrondo L.F."/>
            <person name="Lindquist E."/>
            <person name="Ling A."/>
            <person name="Lombard V."/>
            <person name="Lucas S."/>
            <person name="Lundell T."/>
            <person name="Martin R."/>
            <person name="McLaughlin D.J."/>
            <person name="Morgenstern I."/>
            <person name="Morin E."/>
            <person name="Murat C."/>
            <person name="Nagy L.G."/>
            <person name="Nolan M."/>
            <person name="Ohm R.A."/>
            <person name="Patyshakuliyeva A."/>
            <person name="Rokas A."/>
            <person name="Ruiz-Duenas F.J."/>
            <person name="Sabat G."/>
            <person name="Salamov A."/>
            <person name="Samejima M."/>
            <person name="Schmutz J."/>
            <person name="Slot J.C."/>
            <person name="St John F."/>
            <person name="Stenlid J."/>
            <person name="Sun H."/>
            <person name="Sun S."/>
            <person name="Syed K."/>
            <person name="Tsang A."/>
            <person name="Wiebenga A."/>
            <person name="Young D."/>
            <person name="Pisabarro A."/>
            <person name="Eastwood D.C."/>
            <person name="Martin F."/>
            <person name="Cullen D."/>
            <person name="Grigoriev I.V."/>
            <person name="Hibbett D.S."/>
        </authorList>
    </citation>
    <scope>NUCLEOTIDE SEQUENCE</scope>
    <source>
        <strain evidence="4">FP-58527</strain>
    </source>
</reference>
<accession>S8F8A6</accession>
<dbReference type="InParanoid" id="S8F8A6"/>
<dbReference type="Gene3D" id="1.10.150.60">
    <property type="entry name" value="ARID DNA-binding domain"/>
    <property type="match status" value="1"/>
</dbReference>
<gene>
    <name evidence="3" type="ORF">FOMPIDRAFT_1018036</name>
</gene>
<dbReference type="EMBL" id="KE504171">
    <property type="protein sequence ID" value="EPS97885.1"/>
    <property type="molecule type" value="Genomic_DNA"/>
</dbReference>
<name>S8F8A6_FOMSC</name>
<dbReference type="SUPFAM" id="SSF46774">
    <property type="entry name" value="ARID-like"/>
    <property type="match status" value="1"/>
</dbReference>
<dbReference type="AlphaFoldDB" id="S8F8A6"/>
<dbReference type="GO" id="GO:0003677">
    <property type="term" value="F:DNA binding"/>
    <property type="evidence" value="ECO:0007669"/>
    <property type="project" value="InterPro"/>
</dbReference>
<proteinExistence type="predicted"/>
<dbReference type="HOGENOM" id="CLU_633180_0_0_1"/>
<dbReference type="InterPro" id="IPR036431">
    <property type="entry name" value="ARID_dom_sf"/>
</dbReference>
<dbReference type="InterPro" id="IPR001606">
    <property type="entry name" value="ARID_dom"/>
</dbReference>
<feature type="region of interest" description="Disordered" evidence="1">
    <location>
        <begin position="198"/>
        <end position="240"/>
    </location>
</feature>
<evidence type="ECO:0000256" key="1">
    <source>
        <dbReference type="SAM" id="MobiDB-lite"/>
    </source>
</evidence>
<feature type="region of interest" description="Disordered" evidence="1">
    <location>
        <begin position="261"/>
        <end position="302"/>
    </location>
</feature>
<feature type="domain" description="ARID" evidence="2">
    <location>
        <begin position="10"/>
        <end position="109"/>
    </location>
</feature>
<evidence type="ECO:0000313" key="3">
    <source>
        <dbReference type="EMBL" id="EPS97885.1"/>
    </source>
</evidence>
<evidence type="ECO:0000259" key="2">
    <source>
        <dbReference type="PROSITE" id="PS51011"/>
    </source>
</evidence>
<dbReference type="Pfam" id="PF01388">
    <property type="entry name" value="ARID"/>
    <property type="match status" value="1"/>
</dbReference>
<dbReference type="PROSITE" id="PS51011">
    <property type="entry name" value="ARID"/>
    <property type="match status" value="1"/>
</dbReference>
<keyword evidence="4" id="KW-1185">Reference proteome</keyword>
<feature type="compositionally biased region" description="Low complexity" evidence="1">
    <location>
        <begin position="223"/>
        <end position="239"/>
    </location>
</feature>
<dbReference type="SMART" id="SM00501">
    <property type="entry name" value="BRIGHT"/>
    <property type="match status" value="1"/>
</dbReference>
<dbReference type="SMART" id="SM01014">
    <property type="entry name" value="ARID"/>
    <property type="match status" value="1"/>
</dbReference>
<organism evidence="3 4">
    <name type="scientific">Fomitopsis schrenkii</name>
    <name type="common">Brown rot fungus</name>
    <dbReference type="NCBI Taxonomy" id="2126942"/>
    <lineage>
        <taxon>Eukaryota</taxon>
        <taxon>Fungi</taxon>
        <taxon>Dikarya</taxon>
        <taxon>Basidiomycota</taxon>
        <taxon>Agaricomycotina</taxon>
        <taxon>Agaricomycetes</taxon>
        <taxon>Polyporales</taxon>
        <taxon>Fomitopsis</taxon>
    </lineage>
</organism>
<evidence type="ECO:0000313" key="4">
    <source>
        <dbReference type="Proteomes" id="UP000015241"/>
    </source>
</evidence>
<feature type="compositionally biased region" description="Basic and acidic residues" evidence="1">
    <location>
        <begin position="261"/>
        <end position="282"/>
    </location>
</feature>